<sequence>MIFFKEGNQELLGRLWLMDPEGVSEQTMSKKSTPWSGLYLVNVGDGEHRSWDDCKNTAF</sequence>
<reference evidence="1" key="1">
    <citation type="submission" date="2019-11" db="EMBL/GenBank/DDBJ databases">
        <authorList>
            <person name="Li J."/>
        </authorList>
    </citation>
    <scope>NUCLEOTIDE SEQUENCE</scope>
    <source>
        <strain evidence="1">B6B</strain>
    </source>
</reference>
<dbReference type="RefSeq" id="WP_153735233.1">
    <property type="nucleotide sequence ID" value="NZ_WJNG01000002.1"/>
</dbReference>
<organism evidence="1 2">
    <name type="scientific">Aquibacillus halophilus</name>
    <dbReference type="NCBI Taxonomy" id="930132"/>
    <lineage>
        <taxon>Bacteria</taxon>
        <taxon>Bacillati</taxon>
        <taxon>Bacillota</taxon>
        <taxon>Bacilli</taxon>
        <taxon>Bacillales</taxon>
        <taxon>Bacillaceae</taxon>
        <taxon>Aquibacillus</taxon>
    </lineage>
</organism>
<accession>A0A6A8DK15</accession>
<keyword evidence="2" id="KW-1185">Reference proteome</keyword>
<gene>
    <name evidence="1" type="ORF">GH741_02760</name>
</gene>
<evidence type="ECO:0000313" key="1">
    <source>
        <dbReference type="EMBL" id="MRH41592.1"/>
    </source>
</evidence>
<dbReference type="EMBL" id="WJNG01000002">
    <property type="protein sequence ID" value="MRH41592.1"/>
    <property type="molecule type" value="Genomic_DNA"/>
</dbReference>
<comment type="caution">
    <text evidence="1">The sequence shown here is derived from an EMBL/GenBank/DDBJ whole genome shotgun (WGS) entry which is preliminary data.</text>
</comment>
<evidence type="ECO:0000313" key="2">
    <source>
        <dbReference type="Proteomes" id="UP000799092"/>
    </source>
</evidence>
<proteinExistence type="predicted"/>
<dbReference type="AlphaFoldDB" id="A0A6A8DK15"/>
<protein>
    <submittedName>
        <fullName evidence="1">Uncharacterized protein</fullName>
    </submittedName>
</protein>
<dbReference type="Proteomes" id="UP000799092">
    <property type="component" value="Unassembled WGS sequence"/>
</dbReference>
<dbReference type="OrthoDB" id="570199at2"/>
<name>A0A6A8DK15_9BACI</name>